<dbReference type="RefSeq" id="WP_375063494.1">
    <property type="nucleotide sequence ID" value="NZ_JBHGBT010000011.1"/>
</dbReference>
<dbReference type="InterPro" id="IPR011611">
    <property type="entry name" value="PfkB_dom"/>
</dbReference>
<dbReference type="InterPro" id="IPR029056">
    <property type="entry name" value="Ribokinase-like"/>
</dbReference>
<sequence length="176" mass="17067">MSDSCRDAILAAARIAADAGAAVVYDPSFRARLTTAERARAALAELAPHCALVTPSCPADARALLGTNDPVAAAGSVLALGARAAAVTCGAERVVATGPDGPLTLPVPTVSGAVDATGAGDVPTGTTAARLALGDPLPTAVRLGIGAASLSVTGRGGTARIPTLAETRAAAPAERP</sequence>
<comment type="caution">
    <text evidence="7">The sequence shown here is derived from an EMBL/GenBank/DDBJ whole genome shotgun (WGS) entry which is preliminary data.</text>
</comment>
<dbReference type="PANTHER" id="PTHR43085">
    <property type="entry name" value="HEXOKINASE FAMILY MEMBER"/>
    <property type="match status" value="1"/>
</dbReference>
<comment type="similarity">
    <text evidence="1">Belongs to the carbohydrate kinase PfkB family.</text>
</comment>
<evidence type="ECO:0000256" key="4">
    <source>
        <dbReference type="ARBA" id="ARBA00022777"/>
    </source>
</evidence>
<dbReference type="PANTHER" id="PTHR43085:SF1">
    <property type="entry name" value="PSEUDOURIDINE KINASE-RELATED"/>
    <property type="match status" value="1"/>
</dbReference>
<keyword evidence="3" id="KW-0547">Nucleotide-binding</keyword>
<dbReference type="Gene3D" id="3.40.1190.20">
    <property type="match status" value="1"/>
</dbReference>
<evidence type="ECO:0000256" key="1">
    <source>
        <dbReference type="ARBA" id="ARBA00010688"/>
    </source>
</evidence>
<evidence type="ECO:0000313" key="7">
    <source>
        <dbReference type="EMBL" id="MFB4195536.1"/>
    </source>
</evidence>
<gene>
    <name evidence="7" type="ORF">ACE11A_14355</name>
</gene>
<protein>
    <submittedName>
        <fullName evidence="7">Carbohydrate kinase family protein</fullName>
        <ecNumber evidence="7">2.7.1.-</ecNumber>
    </submittedName>
</protein>
<keyword evidence="5" id="KW-0067">ATP-binding</keyword>
<evidence type="ECO:0000256" key="2">
    <source>
        <dbReference type="ARBA" id="ARBA00022679"/>
    </source>
</evidence>
<dbReference type="Pfam" id="PF00294">
    <property type="entry name" value="PfkB"/>
    <property type="match status" value="1"/>
</dbReference>
<feature type="domain" description="Carbohydrate kinase PfkB" evidence="6">
    <location>
        <begin position="2"/>
        <end position="163"/>
    </location>
</feature>
<keyword evidence="4 7" id="KW-0418">Kinase</keyword>
<dbReference type="EMBL" id="JBHGBT010000011">
    <property type="protein sequence ID" value="MFB4195536.1"/>
    <property type="molecule type" value="Genomic_DNA"/>
</dbReference>
<dbReference type="GO" id="GO:0016301">
    <property type="term" value="F:kinase activity"/>
    <property type="evidence" value="ECO:0007669"/>
    <property type="project" value="UniProtKB-KW"/>
</dbReference>
<proteinExistence type="inferred from homology"/>
<keyword evidence="8" id="KW-1185">Reference proteome</keyword>
<reference evidence="7 8" key="1">
    <citation type="submission" date="2024-09" db="EMBL/GenBank/DDBJ databases">
        <title>Draft genome sequence of multifaceted antimicrobials producing Streptomyces sp. strain FH1.</title>
        <authorList>
            <person name="Hassan F."/>
            <person name="Ali H."/>
            <person name="Hassan N."/>
            <person name="Nawaz A."/>
        </authorList>
    </citation>
    <scope>NUCLEOTIDE SEQUENCE [LARGE SCALE GENOMIC DNA]</scope>
    <source>
        <strain evidence="7 8">FH1</strain>
    </source>
</reference>
<dbReference type="EC" id="2.7.1.-" evidence="7"/>
<dbReference type="InterPro" id="IPR050306">
    <property type="entry name" value="PfkB_Carbo_kinase"/>
</dbReference>
<evidence type="ECO:0000313" key="8">
    <source>
        <dbReference type="Proteomes" id="UP001577267"/>
    </source>
</evidence>
<keyword evidence="2 7" id="KW-0808">Transferase</keyword>
<evidence type="ECO:0000256" key="5">
    <source>
        <dbReference type="ARBA" id="ARBA00022840"/>
    </source>
</evidence>
<evidence type="ECO:0000256" key="3">
    <source>
        <dbReference type="ARBA" id="ARBA00022741"/>
    </source>
</evidence>
<dbReference type="SUPFAM" id="SSF53613">
    <property type="entry name" value="Ribokinase-like"/>
    <property type="match status" value="1"/>
</dbReference>
<evidence type="ECO:0000259" key="6">
    <source>
        <dbReference type="Pfam" id="PF00294"/>
    </source>
</evidence>
<dbReference type="Proteomes" id="UP001577267">
    <property type="component" value="Unassembled WGS sequence"/>
</dbReference>
<name>A0ABV4ZR91_9ACTN</name>
<accession>A0ABV4ZR91</accession>
<organism evidence="7 8">
    <name type="scientific">Streptomyces carpaticus</name>
    <dbReference type="NCBI Taxonomy" id="285558"/>
    <lineage>
        <taxon>Bacteria</taxon>
        <taxon>Bacillati</taxon>
        <taxon>Actinomycetota</taxon>
        <taxon>Actinomycetes</taxon>
        <taxon>Kitasatosporales</taxon>
        <taxon>Streptomycetaceae</taxon>
        <taxon>Streptomyces</taxon>
    </lineage>
</organism>